<feature type="coiled-coil region" evidence="1">
    <location>
        <begin position="606"/>
        <end position="640"/>
    </location>
</feature>
<evidence type="ECO:0000313" key="3">
    <source>
        <dbReference type="Proteomes" id="UP000766570"/>
    </source>
</evidence>
<dbReference type="RefSeq" id="WP_209906537.1">
    <property type="nucleotide sequence ID" value="NZ_BAAAMI010000005.1"/>
</dbReference>
<gene>
    <name evidence="2" type="ORF">JOF46_001253</name>
</gene>
<dbReference type="Proteomes" id="UP000766570">
    <property type="component" value="Unassembled WGS sequence"/>
</dbReference>
<evidence type="ECO:0000256" key="1">
    <source>
        <dbReference type="SAM" id="Coils"/>
    </source>
</evidence>
<sequence length="666" mass="72062">MGYPGDTALKLSLVDISKLAKVQRPVVSMWRTRHKTSTPRFPEPVEVSNKQELFLADEIVEWLQDTGRGNNPAAAEDMAAFASSARDNFDLVTALLVVRTLSGEALTGMHPEDVLDLAEEQDPDDDFIFSELEAAVASLEPLLFYIDQLVDATFTAPAAFEKLMNDRSRFQRTDALFDPMVLNLVALLARSLADGKLAFAEATPGGSDLLLAIADSFDEATSVALAVAPLAPDSSRLALRRLQVHAFSRENLRVGAPDAELPGQITVAHFPAKNHATMTDAQILTAIDNIALELDGTQAAVVLAPARLLTDKLAAGSPSQIRDTLMRSGKLRAIVRLSAGLLKSHPRQHLALWLLGKEQTNVPIADRWTAIADLSGFSLDKSGTQDLVADLLASLHGLDDVKARAFRFARLVKTRLLLSGDGNLHRVPPKSADIKAATPDLAEILVRAETAIETLNRTSHAAALDIQLELGSGVALPTAALGDLLNSKQLKLLPGTRFQAHDTAAADGFMVIGVPELLNGERTRHLDRLQLAALYPQAHLTEPGDVIFSTIGGPHAWVDPLGLSVVEFPARILRTNHKAPSGLIPSVLATDIATGPRGSWRRWHVKRFHEDHLENTKAVLEEIERSRQQALDRVAQLEQLSTLLARGSATTALQITRSTSTLEGNN</sequence>
<keyword evidence="1" id="KW-0175">Coiled coil</keyword>
<proteinExistence type="predicted"/>
<protein>
    <recommendedName>
        <fullName evidence="4">DNA methylase adenine-specific domain-containing protein</fullName>
    </recommendedName>
</protein>
<dbReference type="EMBL" id="JAGIOE010000001">
    <property type="protein sequence ID" value="MBP2373341.1"/>
    <property type="molecule type" value="Genomic_DNA"/>
</dbReference>
<comment type="caution">
    <text evidence="2">The sequence shown here is derived from an EMBL/GenBank/DDBJ whole genome shotgun (WGS) entry which is preliminary data.</text>
</comment>
<reference evidence="2 3" key="1">
    <citation type="submission" date="2021-03" db="EMBL/GenBank/DDBJ databases">
        <title>Sequencing the genomes of 1000 actinobacteria strains.</title>
        <authorList>
            <person name="Klenk H.-P."/>
        </authorList>
    </citation>
    <scope>NUCLEOTIDE SEQUENCE [LARGE SCALE GENOMIC DNA]</scope>
    <source>
        <strain evidence="2 3">DSM 15454</strain>
    </source>
</reference>
<accession>A0ABS4WAW0</accession>
<name>A0ABS4WAW0_9MICC</name>
<organism evidence="2 3">
    <name type="scientific">Paeniglutamicibacter psychrophenolicus</name>
    <dbReference type="NCBI Taxonomy" id="257454"/>
    <lineage>
        <taxon>Bacteria</taxon>
        <taxon>Bacillati</taxon>
        <taxon>Actinomycetota</taxon>
        <taxon>Actinomycetes</taxon>
        <taxon>Micrococcales</taxon>
        <taxon>Micrococcaceae</taxon>
        <taxon>Paeniglutamicibacter</taxon>
    </lineage>
</organism>
<evidence type="ECO:0008006" key="4">
    <source>
        <dbReference type="Google" id="ProtNLM"/>
    </source>
</evidence>
<evidence type="ECO:0000313" key="2">
    <source>
        <dbReference type="EMBL" id="MBP2373341.1"/>
    </source>
</evidence>
<keyword evidence="3" id="KW-1185">Reference proteome</keyword>